<accession>A0A949N9R1</accession>
<sequence length="46" mass="4876">MRSGIARQHLIVSPFNPGIIAVMPGRAVGQGNRLGLAVNRPAQPTR</sequence>
<name>A0A949N9R1_9ACTN</name>
<keyword evidence="2" id="KW-1185">Reference proteome</keyword>
<proteinExistence type="predicted"/>
<organism evidence="1 2">
    <name type="scientific">Streptomyces tardus</name>
    <dbReference type="NCBI Taxonomy" id="2780544"/>
    <lineage>
        <taxon>Bacteria</taxon>
        <taxon>Bacillati</taxon>
        <taxon>Actinomycetota</taxon>
        <taxon>Actinomycetes</taxon>
        <taxon>Kitasatosporales</taxon>
        <taxon>Streptomycetaceae</taxon>
        <taxon>Streptomyces</taxon>
    </lineage>
</organism>
<comment type="caution">
    <text evidence="1">The sequence shown here is derived from an EMBL/GenBank/DDBJ whole genome shotgun (WGS) entry which is preliminary data.</text>
</comment>
<reference evidence="1" key="1">
    <citation type="submission" date="2021-06" db="EMBL/GenBank/DDBJ databases">
        <title>Sequencing of actinobacteria type strains.</title>
        <authorList>
            <person name="Nguyen G.-S."/>
            <person name="Wentzel A."/>
        </authorList>
    </citation>
    <scope>NUCLEOTIDE SEQUENCE</scope>
    <source>
        <strain evidence="1">P38-E01</strain>
    </source>
</reference>
<dbReference type="Proteomes" id="UP000694501">
    <property type="component" value="Unassembled WGS sequence"/>
</dbReference>
<dbReference type="RefSeq" id="WP_164493619.1">
    <property type="nucleotide sequence ID" value="NZ_JAELVF020000001.1"/>
</dbReference>
<evidence type="ECO:0000313" key="2">
    <source>
        <dbReference type="Proteomes" id="UP000694501"/>
    </source>
</evidence>
<dbReference type="EMBL" id="JAELVF020000001">
    <property type="protein sequence ID" value="MBU7599148.1"/>
    <property type="molecule type" value="Genomic_DNA"/>
</dbReference>
<protein>
    <submittedName>
        <fullName evidence="1">Uncharacterized protein</fullName>
    </submittedName>
</protein>
<dbReference type="AlphaFoldDB" id="A0A949N9R1"/>
<gene>
    <name evidence="1" type="ORF">JGS22_016400</name>
</gene>
<evidence type="ECO:0000313" key="1">
    <source>
        <dbReference type="EMBL" id="MBU7599148.1"/>
    </source>
</evidence>